<keyword evidence="2 5" id="KW-0812">Transmembrane</keyword>
<feature type="transmembrane region" description="Helical" evidence="5">
    <location>
        <begin position="63"/>
        <end position="91"/>
    </location>
</feature>
<feature type="transmembrane region" description="Helical" evidence="5">
    <location>
        <begin position="131"/>
        <end position="150"/>
    </location>
</feature>
<evidence type="ECO:0000256" key="3">
    <source>
        <dbReference type="ARBA" id="ARBA00022989"/>
    </source>
</evidence>
<keyword evidence="3 5" id="KW-1133">Transmembrane helix</keyword>
<evidence type="ECO:0000313" key="7">
    <source>
        <dbReference type="EMBL" id="SVA00796.1"/>
    </source>
</evidence>
<reference evidence="7" key="1">
    <citation type="submission" date="2018-05" db="EMBL/GenBank/DDBJ databases">
        <authorList>
            <person name="Lanie J.A."/>
            <person name="Ng W.-L."/>
            <person name="Kazmierczak K.M."/>
            <person name="Andrzejewski T.M."/>
            <person name="Davidsen T.M."/>
            <person name="Wayne K.J."/>
            <person name="Tettelin H."/>
            <person name="Glass J.I."/>
            <person name="Rusch D."/>
            <person name="Podicherti R."/>
            <person name="Tsui H.-C.T."/>
            <person name="Winkler M.E."/>
        </authorList>
    </citation>
    <scope>NUCLEOTIDE SEQUENCE</scope>
</reference>
<feature type="domain" description="ABC-2 type transporter transmembrane" evidence="6">
    <location>
        <begin position="22"/>
        <end position="180"/>
    </location>
</feature>
<feature type="transmembrane region" description="Helical" evidence="5">
    <location>
        <begin position="97"/>
        <end position="119"/>
    </location>
</feature>
<keyword evidence="4 5" id="KW-0472">Membrane</keyword>
<feature type="transmembrane region" description="Helical" evidence="5">
    <location>
        <begin position="20"/>
        <end position="42"/>
    </location>
</feature>
<dbReference type="AlphaFoldDB" id="A0A381S9U5"/>
<name>A0A381S9U5_9ZZZZ</name>
<evidence type="ECO:0000256" key="1">
    <source>
        <dbReference type="ARBA" id="ARBA00004141"/>
    </source>
</evidence>
<dbReference type="GO" id="GO:0140359">
    <property type="term" value="F:ABC-type transporter activity"/>
    <property type="evidence" value="ECO:0007669"/>
    <property type="project" value="InterPro"/>
</dbReference>
<evidence type="ECO:0000256" key="4">
    <source>
        <dbReference type="ARBA" id="ARBA00023136"/>
    </source>
</evidence>
<sequence length="213" mass="24264">MVMKNIVGQSIDQVPYDVWVFPGIILLIASVSTFSLIYRDFFNLRIHKKSFIPITLAPYGKTHLVIGFLVTSIIESTVYVIIAMAVLTVLLSEPLNWSAYFIIPLFTFLYTFLLGNLIITFSVLTDRISTYLSITISVFLFILFATGVLVEFDFYPKTVGTLLSYSPLSMILSDLRGILFFDHLEWGPIIIPITIALGWTWMNGYLLKRKLKQ</sequence>
<dbReference type="EMBL" id="UINC01002838">
    <property type="protein sequence ID" value="SVA00796.1"/>
    <property type="molecule type" value="Genomic_DNA"/>
</dbReference>
<gene>
    <name evidence="7" type="ORF">METZ01_LOCUS53650</name>
</gene>
<evidence type="ECO:0000259" key="6">
    <source>
        <dbReference type="Pfam" id="PF01061"/>
    </source>
</evidence>
<feature type="transmembrane region" description="Helical" evidence="5">
    <location>
        <begin position="189"/>
        <end position="207"/>
    </location>
</feature>
<organism evidence="7">
    <name type="scientific">marine metagenome</name>
    <dbReference type="NCBI Taxonomy" id="408172"/>
    <lineage>
        <taxon>unclassified sequences</taxon>
        <taxon>metagenomes</taxon>
        <taxon>ecological metagenomes</taxon>
    </lineage>
</organism>
<accession>A0A381S9U5</accession>
<proteinExistence type="predicted"/>
<dbReference type="InterPro" id="IPR013525">
    <property type="entry name" value="ABC2_TM"/>
</dbReference>
<comment type="subcellular location">
    <subcellularLocation>
        <location evidence="1">Membrane</location>
        <topology evidence="1">Multi-pass membrane protein</topology>
    </subcellularLocation>
</comment>
<protein>
    <recommendedName>
        <fullName evidence="6">ABC-2 type transporter transmembrane domain-containing protein</fullName>
    </recommendedName>
</protein>
<dbReference type="Pfam" id="PF01061">
    <property type="entry name" value="ABC2_membrane"/>
    <property type="match status" value="1"/>
</dbReference>
<evidence type="ECO:0000256" key="5">
    <source>
        <dbReference type="SAM" id="Phobius"/>
    </source>
</evidence>
<evidence type="ECO:0000256" key="2">
    <source>
        <dbReference type="ARBA" id="ARBA00022692"/>
    </source>
</evidence>
<dbReference type="GO" id="GO:0016020">
    <property type="term" value="C:membrane"/>
    <property type="evidence" value="ECO:0007669"/>
    <property type="project" value="UniProtKB-SubCell"/>
</dbReference>